<dbReference type="HOGENOM" id="CLU_042134_1_0_2"/>
<name>A7I9P6_METB6</name>
<keyword evidence="8" id="KW-1185">Reference proteome</keyword>
<dbReference type="SMART" id="SM00228">
    <property type="entry name" value="PDZ"/>
    <property type="match status" value="1"/>
</dbReference>
<keyword evidence="4 5" id="KW-0472">Membrane</keyword>
<protein>
    <submittedName>
        <fullName evidence="7">Peptidase M50</fullName>
    </submittedName>
</protein>
<dbReference type="GeneID" id="5412097"/>
<dbReference type="Proteomes" id="UP000002408">
    <property type="component" value="Chromosome"/>
</dbReference>
<feature type="transmembrane region" description="Helical" evidence="5">
    <location>
        <begin position="404"/>
        <end position="430"/>
    </location>
</feature>
<dbReference type="GO" id="GO:0004222">
    <property type="term" value="F:metalloendopeptidase activity"/>
    <property type="evidence" value="ECO:0007669"/>
    <property type="project" value="InterPro"/>
</dbReference>
<organism evidence="7 8">
    <name type="scientific">Methanoregula boonei (strain DSM 21154 / JCM 14090 / 6A8)</name>
    <dbReference type="NCBI Taxonomy" id="456442"/>
    <lineage>
        <taxon>Archaea</taxon>
        <taxon>Methanobacteriati</taxon>
        <taxon>Methanobacteriota</taxon>
        <taxon>Stenosarchaea group</taxon>
        <taxon>Methanomicrobia</taxon>
        <taxon>Methanomicrobiales</taxon>
        <taxon>Methanoregulaceae</taxon>
        <taxon>Methanoregula</taxon>
    </lineage>
</organism>
<dbReference type="EMBL" id="CP000780">
    <property type="protein sequence ID" value="ABS56457.1"/>
    <property type="molecule type" value="Genomic_DNA"/>
</dbReference>
<evidence type="ECO:0000259" key="6">
    <source>
        <dbReference type="SMART" id="SM00228"/>
    </source>
</evidence>
<feature type="domain" description="PDZ" evidence="6">
    <location>
        <begin position="201"/>
        <end position="269"/>
    </location>
</feature>
<comment type="subcellular location">
    <subcellularLocation>
        <location evidence="1">Endomembrane system</location>
        <topology evidence="1">Multi-pass membrane protein</topology>
    </subcellularLocation>
</comment>
<accession>A7I9P6</accession>
<evidence type="ECO:0000313" key="7">
    <source>
        <dbReference type="EMBL" id="ABS56457.1"/>
    </source>
</evidence>
<keyword evidence="2 5" id="KW-0812">Transmembrane</keyword>
<evidence type="ECO:0000256" key="4">
    <source>
        <dbReference type="ARBA" id="ARBA00023136"/>
    </source>
</evidence>
<feature type="transmembrane region" description="Helical" evidence="5">
    <location>
        <begin position="61"/>
        <end position="85"/>
    </location>
</feature>
<dbReference type="InterPro" id="IPR036034">
    <property type="entry name" value="PDZ_sf"/>
</dbReference>
<evidence type="ECO:0000256" key="5">
    <source>
        <dbReference type="SAM" id="Phobius"/>
    </source>
</evidence>
<dbReference type="CDD" id="cd05709">
    <property type="entry name" value="S2P-M50"/>
    <property type="match status" value="1"/>
</dbReference>
<dbReference type="PANTHER" id="PTHR13325:SF3">
    <property type="entry name" value="MEMBRANE-BOUND TRANSCRIPTION FACTOR SITE-2 PROTEASE"/>
    <property type="match status" value="1"/>
</dbReference>
<evidence type="ECO:0000313" key="8">
    <source>
        <dbReference type="Proteomes" id="UP000002408"/>
    </source>
</evidence>
<dbReference type="InterPro" id="IPR008915">
    <property type="entry name" value="Peptidase_M50"/>
</dbReference>
<proteinExistence type="predicted"/>
<feature type="transmembrane region" description="Helical" evidence="5">
    <location>
        <begin position="113"/>
        <end position="134"/>
    </location>
</feature>
<dbReference type="SUPFAM" id="SSF50156">
    <property type="entry name" value="PDZ domain-like"/>
    <property type="match status" value="1"/>
</dbReference>
<dbReference type="Pfam" id="PF02163">
    <property type="entry name" value="Peptidase_M50"/>
    <property type="match status" value="1"/>
</dbReference>
<evidence type="ECO:0000256" key="1">
    <source>
        <dbReference type="ARBA" id="ARBA00004127"/>
    </source>
</evidence>
<evidence type="ECO:0000256" key="2">
    <source>
        <dbReference type="ARBA" id="ARBA00022692"/>
    </source>
</evidence>
<sequence length="432" mass="47797">MMDWLLILIALVAIYAVVAYIVHRNGLWTDHIVFYGPIMAIKTRRVQFFDRFTALRSFFRIYGTVGVIAVVIVSVFMTVMLLLSIRYTLMVRPEPTGIYEPQNILLLPGINDYVPSTFAVWFAFFLTIVVHEFGHAILCRVENIKVKGMGVLLAVIPIGFFVEPDEEELEKTKGMPKVRMFGAGITNNLVIGFSCFVLMILLFGLVVPSTQPVVHGIYQGYPADNASLPQGAVVTAINGVPVASRADVASILNTTKPGDTITLTAEKGGVSSDYRLTLATWPVGDNTGQTSGFMGVEYYDGPTVKSAIGSMLSPVGFFEFLIVPFTTSDGMQYLRILAFDSPDTSYYQVPFAGFWDAIHLLFWCAWININVGIFNAIPMIPLDGGYIFKEGVDRLLDRRGLIKYSGYVVGAVSYVMIVVLISLILLPYLLHM</sequence>
<feature type="transmembrane region" description="Helical" evidence="5">
    <location>
        <begin position="182"/>
        <end position="207"/>
    </location>
</feature>
<evidence type="ECO:0000256" key="3">
    <source>
        <dbReference type="ARBA" id="ARBA00022989"/>
    </source>
</evidence>
<dbReference type="GO" id="GO:0031293">
    <property type="term" value="P:membrane protein intracellular domain proteolysis"/>
    <property type="evidence" value="ECO:0007669"/>
    <property type="project" value="TreeGrafter"/>
</dbReference>
<dbReference type="InterPro" id="IPR001193">
    <property type="entry name" value="MBTPS2"/>
</dbReference>
<dbReference type="PANTHER" id="PTHR13325">
    <property type="entry name" value="PROTEASE M50 MEMBRANE-BOUND TRANSCRIPTION FACTOR SITE 2 PROTEASE"/>
    <property type="match status" value="1"/>
</dbReference>
<feature type="transmembrane region" description="Helical" evidence="5">
    <location>
        <begin position="6"/>
        <end position="22"/>
    </location>
</feature>
<reference evidence="8" key="1">
    <citation type="journal article" date="2015" name="Microbiology">
        <title>Genome of Methanoregula boonei 6A8 reveals adaptations to oligotrophic peatland environments.</title>
        <authorList>
            <person name="Braeuer S."/>
            <person name="Cadillo-Quiroz H."/>
            <person name="Kyrpides N."/>
            <person name="Woyke T."/>
            <person name="Goodwin L."/>
            <person name="Detter C."/>
            <person name="Podell S."/>
            <person name="Yavitt J.B."/>
            <person name="Zinder S.H."/>
        </authorList>
    </citation>
    <scope>NUCLEOTIDE SEQUENCE [LARGE SCALE GENOMIC DNA]</scope>
    <source>
        <strain evidence="8">DSM 21154 / JCM 14090 / 6A8</strain>
    </source>
</reference>
<dbReference type="KEGG" id="mbn:Mboo_1942"/>
<dbReference type="GO" id="GO:0005737">
    <property type="term" value="C:cytoplasm"/>
    <property type="evidence" value="ECO:0007669"/>
    <property type="project" value="TreeGrafter"/>
</dbReference>
<dbReference type="eggNOG" id="arCOG04064">
    <property type="taxonomic scope" value="Archaea"/>
</dbReference>
<dbReference type="STRING" id="456442.Mboo_1942"/>
<dbReference type="GO" id="GO:0012505">
    <property type="term" value="C:endomembrane system"/>
    <property type="evidence" value="ECO:0007669"/>
    <property type="project" value="UniProtKB-SubCell"/>
</dbReference>
<dbReference type="PRINTS" id="PR01000">
    <property type="entry name" value="SREBPS2PTASE"/>
</dbReference>
<dbReference type="RefSeq" id="WP_012107512.1">
    <property type="nucleotide sequence ID" value="NC_009712.1"/>
</dbReference>
<keyword evidence="3 5" id="KW-1133">Transmembrane helix</keyword>
<dbReference type="AlphaFoldDB" id="A7I9P6"/>
<gene>
    <name evidence="7" type="ordered locus">Mboo_1942</name>
</gene>
<dbReference type="InterPro" id="IPR001478">
    <property type="entry name" value="PDZ"/>
</dbReference>
<dbReference type="Gene3D" id="2.30.42.10">
    <property type="match status" value="1"/>
</dbReference>
<dbReference type="GO" id="GO:0016020">
    <property type="term" value="C:membrane"/>
    <property type="evidence" value="ECO:0007669"/>
    <property type="project" value="InterPro"/>
</dbReference>